<evidence type="ECO:0000313" key="9">
    <source>
        <dbReference type="EMBL" id="KAA6390409.1"/>
    </source>
</evidence>
<comment type="caution">
    <text evidence="9">The sequence shown here is derived from an EMBL/GenBank/DDBJ whole genome shotgun (WGS) entry which is preliminary data.</text>
</comment>
<proteinExistence type="predicted"/>
<feature type="domain" description="HECT" evidence="8">
    <location>
        <begin position="10"/>
        <end position="331"/>
    </location>
</feature>
<name>A0A5J4W7G8_9EUKA</name>
<evidence type="ECO:0000256" key="2">
    <source>
        <dbReference type="ARBA" id="ARBA00004906"/>
    </source>
</evidence>
<evidence type="ECO:0000256" key="4">
    <source>
        <dbReference type="ARBA" id="ARBA00022679"/>
    </source>
</evidence>
<feature type="active site" description="Glycyl thioester intermediate" evidence="6">
    <location>
        <position position="298"/>
    </location>
</feature>
<dbReference type="PROSITE" id="PS50237">
    <property type="entry name" value="HECT"/>
    <property type="match status" value="1"/>
</dbReference>
<dbReference type="GO" id="GO:0006511">
    <property type="term" value="P:ubiquitin-dependent protein catabolic process"/>
    <property type="evidence" value="ECO:0007669"/>
    <property type="project" value="TreeGrafter"/>
</dbReference>
<dbReference type="InterPro" id="IPR000569">
    <property type="entry name" value="HECT_dom"/>
</dbReference>
<dbReference type="GO" id="GO:0061630">
    <property type="term" value="F:ubiquitin protein ligase activity"/>
    <property type="evidence" value="ECO:0007669"/>
    <property type="project" value="UniProtKB-EC"/>
</dbReference>
<evidence type="ECO:0000256" key="1">
    <source>
        <dbReference type="ARBA" id="ARBA00000885"/>
    </source>
</evidence>
<reference evidence="9 10" key="1">
    <citation type="submission" date="2019-03" db="EMBL/GenBank/DDBJ databases">
        <title>Single cell metagenomics reveals metabolic interactions within the superorganism composed of flagellate Streblomastix strix and complex community of Bacteroidetes bacteria on its surface.</title>
        <authorList>
            <person name="Treitli S.C."/>
            <person name="Kolisko M."/>
            <person name="Husnik F."/>
            <person name="Keeling P."/>
            <person name="Hampl V."/>
        </authorList>
    </citation>
    <scope>NUCLEOTIDE SEQUENCE [LARGE SCALE GENOMIC DNA]</scope>
    <source>
        <strain evidence="9">ST1C</strain>
    </source>
</reference>
<comment type="catalytic activity">
    <reaction evidence="1">
        <text>S-ubiquitinyl-[E2 ubiquitin-conjugating enzyme]-L-cysteine + [acceptor protein]-L-lysine = [E2 ubiquitin-conjugating enzyme]-L-cysteine + N(6)-ubiquitinyl-[acceptor protein]-L-lysine.</text>
        <dbReference type="EC" id="2.3.2.26"/>
    </reaction>
</comment>
<accession>A0A5J4W7G8</accession>
<dbReference type="PANTHER" id="PTHR11254:SF444">
    <property type="entry name" value="HECT DOMAIN CONTAINING UBIQUITIN LIGASE"/>
    <property type="match status" value="1"/>
</dbReference>
<dbReference type="EC" id="2.3.2.26" evidence="3"/>
<dbReference type="Gene3D" id="3.90.1750.10">
    <property type="entry name" value="Hect, E3 ligase catalytic domains"/>
    <property type="match status" value="1"/>
</dbReference>
<evidence type="ECO:0000256" key="7">
    <source>
        <dbReference type="SAM" id="MobiDB-lite"/>
    </source>
</evidence>
<gene>
    <name evidence="9" type="ORF">EZS28_014068</name>
</gene>
<comment type="pathway">
    <text evidence="2">Protein modification; protein ubiquitination.</text>
</comment>
<dbReference type="Proteomes" id="UP000324800">
    <property type="component" value="Unassembled WGS sequence"/>
</dbReference>
<dbReference type="OrthoDB" id="5981550at2759"/>
<dbReference type="InterPro" id="IPR050409">
    <property type="entry name" value="E3_ubiq-protein_ligase"/>
</dbReference>
<feature type="region of interest" description="Disordered" evidence="7">
    <location>
        <begin position="116"/>
        <end position="140"/>
    </location>
</feature>
<keyword evidence="5 6" id="KW-0833">Ubl conjugation pathway</keyword>
<organism evidence="9 10">
    <name type="scientific">Streblomastix strix</name>
    <dbReference type="NCBI Taxonomy" id="222440"/>
    <lineage>
        <taxon>Eukaryota</taxon>
        <taxon>Metamonada</taxon>
        <taxon>Preaxostyla</taxon>
        <taxon>Oxymonadida</taxon>
        <taxon>Streblomastigidae</taxon>
        <taxon>Streblomastix</taxon>
    </lineage>
</organism>
<dbReference type="EMBL" id="SNRW01003230">
    <property type="protein sequence ID" value="KAA6390409.1"/>
    <property type="molecule type" value="Genomic_DNA"/>
</dbReference>
<dbReference type="Gene3D" id="3.30.2410.10">
    <property type="entry name" value="Hect, E3 ligase catalytic domain"/>
    <property type="match status" value="1"/>
</dbReference>
<dbReference type="SMART" id="SM00119">
    <property type="entry name" value="HECTc"/>
    <property type="match status" value="1"/>
</dbReference>
<evidence type="ECO:0000259" key="8">
    <source>
        <dbReference type="PROSITE" id="PS50237"/>
    </source>
</evidence>
<feature type="compositionally biased region" description="Polar residues" evidence="7">
    <location>
        <begin position="123"/>
        <end position="140"/>
    </location>
</feature>
<keyword evidence="4" id="KW-0808">Transferase</keyword>
<dbReference type="GO" id="GO:0016567">
    <property type="term" value="P:protein ubiquitination"/>
    <property type="evidence" value="ECO:0007669"/>
    <property type="project" value="TreeGrafter"/>
</dbReference>
<dbReference type="Pfam" id="PF00632">
    <property type="entry name" value="HECT"/>
    <property type="match status" value="1"/>
</dbReference>
<dbReference type="FunFam" id="3.30.2410.10:FF:000009">
    <property type="entry name" value="Probable E3 ubiquitin-protein ligase HECTD2"/>
    <property type="match status" value="1"/>
</dbReference>
<evidence type="ECO:0000256" key="5">
    <source>
        <dbReference type="ARBA" id="ARBA00022786"/>
    </source>
</evidence>
<evidence type="ECO:0000256" key="3">
    <source>
        <dbReference type="ARBA" id="ARBA00012485"/>
    </source>
</evidence>
<sequence>MEITSPLRTGLFVSDPGNEYRLGIAPPKTGQWQINSMSVYRFLGVLLGKCYLENVCVPVRFHRFIFKTLLGYGPSLHDLKNVDPELYKRLRDFERMKNIETLGLVFAVDEEVNAQKDEKDVQNETNAQIQSQSQKSDLSEQQQKIRTIELVEGGNNIEVTEQNKFEYITLYVQNKLVGRISAQLHILRDGFNVLVPQNTLRQLKPEDLEELICGESRIDVDDWQKNSKYDPPFSKNHQVIIWFWQIVKEMDDKQRRQLLQFSTGLGGVPSCGFGQIQDKFTISKMNARTNHLPETHTCSFQLMMPEYKSKLQLKQKLLLAVSHYREGFGFG</sequence>
<dbReference type="AlphaFoldDB" id="A0A5J4W7G8"/>
<dbReference type="SUPFAM" id="SSF56204">
    <property type="entry name" value="Hect, E3 ligase catalytic domain"/>
    <property type="match status" value="1"/>
</dbReference>
<dbReference type="Gene3D" id="3.30.2160.10">
    <property type="entry name" value="Hect, E3 ligase catalytic domain"/>
    <property type="match status" value="1"/>
</dbReference>
<dbReference type="PANTHER" id="PTHR11254">
    <property type="entry name" value="HECT DOMAIN UBIQUITIN-PROTEIN LIGASE"/>
    <property type="match status" value="1"/>
</dbReference>
<protein>
    <recommendedName>
        <fullName evidence="3">HECT-type E3 ubiquitin transferase</fullName>
        <ecNumber evidence="3">2.3.2.26</ecNumber>
    </recommendedName>
</protein>
<evidence type="ECO:0000256" key="6">
    <source>
        <dbReference type="PROSITE-ProRule" id="PRU00104"/>
    </source>
</evidence>
<dbReference type="InterPro" id="IPR035983">
    <property type="entry name" value="Hect_E3_ubiquitin_ligase"/>
</dbReference>
<dbReference type="GO" id="GO:0005737">
    <property type="term" value="C:cytoplasm"/>
    <property type="evidence" value="ECO:0007669"/>
    <property type="project" value="TreeGrafter"/>
</dbReference>
<evidence type="ECO:0000313" key="10">
    <source>
        <dbReference type="Proteomes" id="UP000324800"/>
    </source>
</evidence>